<dbReference type="NCBIfam" id="TIGR01981">
    <property type="entry name" value="sufD"/>
    <property type="match status" value="1"/>
</dbReference>
<evidence type="ECO:0000313" key="5">
    <source>
        <dbReference type="Proteomes" id="UP000305131"/>
    </source>
</evidence>
<dbReference type="InterPro" id="IPR055346">
    <property type="entry name" value="Fe-S_cluster_assembly_SufBD"/>
</dbReference>
<dbReference type="PANTHER" id="PTHR43575">
    <property type="entry name" value="PROTEIN ABCI7, CHLOROPLASTIC"/>
    <property type="match status" value="1"/>
</dbReference>
<dbReference type="InterPro" id="IPR045595">
    <property type="entry name" value="SufBD_N"/>
</dbReference>
<organism evidence="4 5">
    <name type="scientific">Xanthobacter autotrophicus</name>
    <dbReference type="NCBI Taxonomy" id="280"/>
    <lineage>
        <taxon>Bacteria</taxon>
        <taxon>Pseudomonadati</taxon>
        <taxon>Pseudomonadota</taxon>
        <taxon>Alphaproteobacteria</taxon>
        <taxon>Hyphomicrobiales</taxon>
        <taxon>Xanthobacteraceae</taxon>
        <taxon>Xanthobacter</taxon>
    </lineage>
</organism>
<evidence type="ECO:0000259" key="3">
    <source>
        <dbReference type="Pfam" id="PF19295"/>
    </source>
</evidence>
<comment type="caution">
    <text evidence="4">The sequence shown here is derived from an EMBL/GenBank/DDBJ whole genome shotgun (WGS) entry which is preliminary data.</text>
</comment>
<dbReference type="PANTHER" id="PTHR43575:SF1">
    <property type="entry name" value="PROTEIN ABCI7, CHLOROPLASTIC"/>
    <property type="match status" value="1"/>
</dbReference>
<dbReference type="RefSeq" id="WP_138398424.1">
    <property type="nucleotide sequence ID" value="NZ_JBAFVI010000001.1"/>
</dbReference>
<dbReference type="AlphaFoldDB" id="A0A6C1KGV5"/>
<feature type="domain" description="SUF system FeS cluster assembly SufBD N-terminal" evidence="3">
    <location>
        <begin position="42"/>
        <end position="179"/>
    </location>
</feature>
<dbReference type="GO" id="GO:0016226">
    <property type="term" value="P:iron-sulfur cluster assembly"/>
    <property type="evidence" value="ECO:0007669"/>
    <property type="project" value="InterPro"/>
</dbReference>
<evidence type="ECO:0000259" key="2">
    <source>
        <dbReference type="Pfam" id="PF01458"/>
    </source>
</evidence>
<sequence length="446" mass="47133">MTIPVRPARTPAEDAIAATLQARLAVAAGQGGLEGRLGELSADALEAFRAHGLPNRRVEEWKYTDLRAAVRDFPPLAGTPGPAQEAEAAALALDVPHAARLLFVSGALARGASDFAGLPAGVSALPLDAATASNNPLLDRIGSLQPDRYDGALALNTGFLGEGLVVTVEAGIKAAKPVHLAHVFPAGEAVAGFTRTVVVVGEGAELTLVESFTGREGVAYQANHAMELVVGDGATVNLVRLQEEGAAALHLGTLMVELGRAAKLNVFSLVQGAALSRHSVYGRFQGTGTNLGVRGATLLKGRQHADTSMFIDHAVAGCESRELFKTVLSDESHGVFQGKIVVRRDAQKTDGRMMSQSLLLSDNAEMDNKPELEIFADDVQCGHGATVGTLDDKMLFYLRSRGLPLKEAERLLIQAFVGEAVEFVEDEALREVLIARMVAWLEKRAA</sequence>
<dbReference type="Pfam" id="PF19295">
    <property type="entry name" value="SufBD_N"/>
    <property type="match status" value="1"/>
</dbReference>
<evidence type="ECO:0000256" key="1">
    <source>
        <dbReference type="ARBA" id="ARBA00043967"/>
    </source>
</evidence>
<dbReference type="InterPro" id="IPR011542">
    <property type="entry name" value="SUF_FeS_clus_asmbl_SufD"/>
</dbReference>
<name>A0A6C1KGV5_XANAU</name>
<dbReference type="Pfam" id="PF01458">
    <property type="entry name" value="SUFBD_core"/>
    <property type="match status" value="1"/>
</dbReference>
<dbReference type="InterPro" id="IPR000825">
    <property type="entry name" value="SUF_FeS_clus_asmbl_SufBD_core"/>
</dbReference>
<comment type="similarity">
    <text evidence="1">Belongs to the iron-sulfur cluster assembly SufBD family.</text>
</comment>
<gene>
    <name evidence="4" type="primary">sufD</name>
    <name evidence="4" type="ORF">FBQ73_05100</name>
</gene>
<dbReference type="Proteomes" id="UP000305131">
    <property type="component" value="Unassembled WGS sequence"/>
</dbReference>
<proteinExistence type="inferred from homology"/>
<reference evidence="4 5" key="1">
    <citation type="submission" date="2019-05" db="EMBL/GenBank/DDBJ databases">
        <authorList>
            <person name="Zhou X."/>
        </authorList>
    </citation>
    <scope>NUCLEOTIDE SEQUENCE [LARGE SCALE GENOMIC DNA]</scope>
    <source>
        <strain evidence="4 5">DSM 432</strain>
    </source>
</reference>
<dbReference type="OrthoDB" id="9768262at2"/>
<evidence type="ECO:0000313" key="4">
    <source>
        <dbReference type="EMBL" id="TLX43502.1"/>
    </source>
</evidence>
<dbReference type="InterPro" id="IPR037284">
    <property type="entry name" value="SUF_FeS_clus_asmbl_SufBD_sf"/>
</dbReference>
<protein>
    <submittedName>
        <fullName evidence="4">Fe-S cluster assembly protein SufD</fullName>
    </submittedName>
</protein>
<dbReference type="SUPFAM" id="SSF101960">
    <property type="entry name" value="Stabilizer of iron transporter SufD"/>
    <property type="match status" value="1"/>
</dbReference>
<feature type="domain" description="SUF system FeS cluster assembly SufBD core" evidence="2">
    <location>
        <begin position="189"/>
        <end position="416"/>
    </location>
</feature>
<dbReference type="GeneID" id="95772836"/>
<accession>A0A6C1KGV5</accession>
<dbReference type="EMBL" id="VAUP01000015">
    <property type="protein sequence ID" value="TLX43502.1"/>
    <property type="molecule type" value="Genomic_DNA"/>
</dbReference>